<accession>A0A5J6SR20</accession>
<proteinExistence type="inferred from homology"/>
<dbReference type="PANTHER" id="PTHR30483">
    <property type="entry name" value="LEUCINE-SPECIFIC-BINDING PROTEIN"/>
    <property type="match status" value="1"/>
</dbReference>
<organism evidence="6 7">
    <name type="scientific">Psychrobacillus glaciei</name>
    <dbReference type="NCBI Taxonomy" id="2283160"/>
    <lineage>
        <taxon>Bacteria</taxon>
        <taxon>Bacillati</taxon>
        <taxon>Bacillota</taxon>
        <taxon>Bacilli</taxon>
        <taxon>Bacillales</taxon>
        <taxon>Bacillaceae</taxon>
        <taxon>Psychrobacillus</taxon>
    </lineage>
</organism>
<dbReference type="CDD" id="cd06335">
    <property type="entry name" value="PBP1_ABC_ligand_binding-like"/>
    <property type="match status" value="1"/>
</dbReference>
<keyword evidence="7" id="KW-1185">Reference proteome</keyword>
<dbReference type="KEGG" id="psyo:PB01_17300"/>
<keyword evidence="3" id="KW-0732">Signal</keyword>
<keyword evidence="2" id="KW-0813">Transport</keyword>
<dbReference type="InterPro" id="IPR028082">
    <property type="entry name" value="Peripla_BP_I"/>
</dbReference>
<dbReference type="AlphaFoldDB" id="A0A5J6SR20"/>
<dbReference type="Pfam" id="PF13458">
    <property type="entry name" value="Peripla_BP_6"/>
    <property type="match status" value="1"/>
</dbReference>
<dbReference type="InterPro" id="IPR028081">
    <property type="entry name" value="Leu-bd"/>
</dbReference>
<dbReference type="EMBL" id="CP031223">
    <property type="protein sequence ID" value="QFG00416.1"/>
    <property type="molecule type" value="Genomic_DNA"/>
</dbReference>
<dbReference type="InterPro" id="IPR051010">
    <property type="entry name" value="BCAA_transport"/>
</dbReference>
<dbReference type="InterPro" id="IPR000709">
    <property type="entry name" value="Leu_Ile_Val-bd"/>
</dbReference>
<feature type="domain" description="Leucine-binding protein" evidence="5">
    <location>
        <begin position="53"/>
        <end position="393"/>
    </location>
</feature>
<evidence type="ECO:0000256" key="1">
    <source>
        <dbReference type="ARBA" id="ARBA00010062"/>
    </source>
</evidence>
<name>A0A5J6SR20_9BACI</name>
<evidence type="ECO:0000259" key="5">
    <source>
        <dbReference type="Pfam" id="PF13458"/>
    </source>
</evidence>
<evidence type="ECO:0000313" key="7">
    <source>
        <dbReference type="Proteomes" id="UP000325517"/>
    </source>
</evidence>
<reference evidence="6 7" key="1">
    <citation type="submission" date="2018-07" db="EMBL/GenBank/DDBJ databases">
        <title>Complete genome sequence of Psychrobacillus sp. PB01, isolated from iceberg, and comparative genome analysis of Psychrobacillus strains.</title>
        <authorList>
            <person name="Lee P.C."/>
        </authorList>
    </citation>
    <scope>NUCLEOTIDE SEQUENCE [LARGE SCALE GENOMIC DNA]</scope>
    <source>
        <strain evidence="6 7">PB01</strain>
    </source>
</reference>
<dbReference type="Proteomes" id="UP000325517">
    <property type="component" value="Chromosome"/>
</dbReference>
<dbReference type="PRINTS" id="PR00337">
    <property type="entry name" value="LEUILEVALBP"/>
</dbReference>
<evidence type="ECO:0000256" key="4">
    <source>
        <dbReference type="ARBA" id="ARBA00022970"/>
    </source>
</evidence>
<dbReference type="Gene3D" id="3.40.50.2300">
    <property type="match status" value="2"/>
</dbReference>
<keyword evidence="4" id="KW-0029">Amino-acid transport</keyword>
<evidence type="ECO:0000313" key="6">
    <source>
        <dbReference type="EMBL" id="QFG00416.1"/>
    </source>
</evidence>
<dbReference type="SUPFAM" id="SSF53822">
    <property type="entry name" value="Periplasmic binding protein-like I"/>
    <property type="match status" value="1"/>
</dbReference>
<evidence type="ECO:0000256" key="3">
    <source>
        <dbReference type="ARBA" id="ARBA00022729"/>
    </source>
</evidence>
<sequence length="417" mass="45404">MFVVQLVTIIFVTTKIEGDLMRKNLVISLLLSVLLLLAACGEDKASSSSPKEIIIGNIGAMSGTSAVNGKAQSQGIEMAVKEINANGGILGAQVKVVTRDDEADPTKSKTFMEEIVDKEKARFVIGPTNSTPAAASMAYLQENKVISMIPVATGTDLISKNNPYAFRIMPSNEIQAKALVKIAVEGNYQKIALVADTSALGVDGIAVMEKTLKEYGVEPAVKVTYKSDDPDMTPIAQKIKEANADVALFWTLGADGAKIVRSLERIDYIDNLQVIGYTGLAMPNFKELAGPGANNVSVVSMNNWAVEPNQTELGPKYWAMYQKIMEEYGEYGKRDTNPTTVTSGYEAVYLLKWAIEKAGTTDTVEVKKVLENDVAEFESVFVNEYAFSEESHEGFPLSELIMVKISEMFNGDLYIKN</sequence>
<evidence type="ECO:0000256" key="2">
    <source>
        <dbReference type="ARBA" id="ARBA00022448"/>
    </source>
</evidence>
<protein>
    <recommendedName>
        <fullName evidence="5">Leucine-binding protein domain-containing protein</fullName>
    </recommendedName>
</protein>
<dbReference type="GO" id="GO:0006865">
    <property type="term" value="P:amino acid transport"/>
    <property type="evidence" value="ECO:0007669"/>
    <property type="project" value="UniProtKB-KW"/>
</dbReference>
<dbReference type="PANTHER" id="PTHR30483:SF6">
    <property type="entry name" value="PERIPLASMIC BINDING PROTEIN OF ABC TRANSPORTER FOR NATURAL AMINO ACIDS"/>
    <property type="match status" value="1"/>
</dbReference>
<gene>
    <name evidence="6" type="ORF">PB01_17300</name>
</gene>
<comment type="similarity">
    <text evidence="1">Belongs to the leucine-binding protein family.</text>
</comment>